<dbReference type="InterPro" id="IPR024989">
    <property type="entry name" value="MFS_assoc_dom"/>
</dbReference>
<dbReference type="KEGG" id="dvv:114342205"/>
<dbReference type="PANTHER" id="PTHR16172:SF35">
    <property type="entry name" value="MAJOR FACILITATOR SUPERFAMILY (MFS) PROFILE DOMAIN-CONTAINING PROTEIN"/>
    <property type="match status" value="1"/>
</dbReference>
<dbReference type="InterPro" id="IPR051717">
    <property type="entry name" value="MFS_MFSD6"/>
</dbReference>
<evidence type="ECO:0000313" key="13">
    <source>
        <dbReference type="Proteomes" id="UP001652700"/>
    </source>
</evidence>
<dbReference type="AlphaFoldDB" id="A0A6P7GRX0"/>
<reference evidence="14" key="1">
    <citation type="submission" date="2025-04" db="UniProtKB">
        <authorList>
            <consortium name="RefSeq"/>
        </authorList>
    </citation>
    <scope>IDENTIFICATION</scope>
    <source>
        <tissue evidence="14">Whole insect</tissue>
    </source>
</reference>
<keyword evidence="8 10" id="KW-1133">Transmembrane helix</keyword>
<feature type="transmembrane region" description="Helical" evidence="10">
    <location>
        <begin position="372"/>
        <end position="397"/>
    </location>
</feature>
<sequence>MAQCMKTFFDCVIKDFNQNELLSTKLLFFIHSLSTLILYPFLVVQMKHLGLDVQETAIISFVTPVVSIILPLLTGRIAEKIGHIKYLLAASSVVAGTTALLLLLVPVGRTTVMFPENLIFSVSCEGDSIPYFSLHGEDMCILHENKKTLDSFFHQQSCGFGCQAYLDQTYTDYVMNVSRYKVLLYDVIDSKPMIYTFPVEPENKSELRMETQRNVLLKNDHRYSNTIMKMSKNSFYFPTMHMFNFTCNMKYEPKIECIMGGNEQFVDFKRLKRFWNARLKLLPPDSYDMEEDTQTFEFDYLNSTKQKKFVCKRNELMNSKLVSVSINVDLPHSPIKHLDIGSCSLRCLVTTRRDNVCVNPAYQVEKNVSLTFWSYLGIRVVLDVINSASIIMFEAIVREQNDDYGLKRVYVMIGGMICSPFSGWMVDYASLGKNYHDFRPVFVFYALLKIVTGILIFIIDIEFKKEALSIIKEVKTILRDKELLVLFLTCATSGFVGGFIEIFLFWFMDDMESSIFLMGLTVTVSCIIGIPLATISGSIIKKMGHANTIFIIVIVFCCFSVRLLGYSLIYDPWWCLPFEVIEPITFMLMSAVSISYATKLSTVKTDYIIQGGLHYGLGKCLGIIIGGHLIKAIGIRQAFQTFATVALLSGIVYVAVHHSYLKQPVNLKAYGTDADSSSIFEGVTCNSVIDLTESEDEQEDLKD</sequence>
<evidence type="ECO:0000256" key="1">
    <source>
        <dbReference type="ARBA" id="ARBA00001947"/>
    </source>
</evidence>
<dbReference type="Pfam" id="PF12832">
    <property type="entry name" value="MFS_1_like"/>
    <property type="match status" value="1"/>
</dbReference>
<evidence type="ECO:0000313" key="14">
    <source>
        <dbReference type="RefSeq" id="XP_028148797.1"/>
    </source>
</evidence>
<dbReference type="GO" id="GO:0016020">
    <property type="term" value="C:membrane"/>
    <property type="evidence" value="ECO:0007669"/>
    <property type="project" value="UniProtKB-SubCell"/>
</dbReference>
<evidence type="ECO:0000256" key="7">
    <source>
        <dbReference type="ARBA" id="ARBA00022833"/>
    </source>
</evidence>
<organism evidence="14">
    <name type="scientific">Diabrotica virgifera virgifera</name>
    <name type="common">western corn rootworm</name>
    <dbReference type="NCBI Taxonomy" id="50390"/>
    <lineage>
        <taxon>Eukaryota</taxon>
        <taxon>Metazoa</taxon>
        <taxon>Ecdysozoa</taxon>
        <taxon>Arthropoda</taxon>
        <taxon>Hexapoda</taxon>
        <taxon>Insecta</taxon>
        <taxon>Pterygota</taxon>
        <taxon>Neoptera</taxon>
        <taxon>Endopterygota</taxon>
        <taxon>Coleoptera</taxon>
        <taxon>Polyphaga</taxon>
        <taxon>Cucujiformia</taxon>
        <taxon>Chrysomeloidea</taxon>
        <taxon>Chrysomelidae</taxon>
        <taxon>Galerucinae</taxon>
        <taxon>Diabroticina</taxon>
        <taxon>Diabroticites</taxon>
        <taxon>Diabrotica</taxon>
    </lineage>
</organism>
<keyword evidence="13" id="KW-1185">Reference proteome</keyword>
<evidence type="ECO:0000256" key="9">
    <source>
        <dbReference type="ARBA" id="ARBA00023136"/>
    </source>
</evidence>
<accession>A0A6P7GRX0</accession>
<dbReference type="SUPFAM" id="SSF103473">
    <property type="entry name" value="MFS general substrate transporter"/>
    <property type="match status" value="1"/>
</dbReference>
<feature type="transmembrane region" description="Helical" evidence="10">
    <location>
        <begin position="612"/>
        <end position="633"/>
    </location>
</feature>
<evidence type="ECO:0000256" key="10">
    <source>
        <dbReference type="SAM" id="Phobius"/>
    </source>
</evidence>
<name>A0A6P7GRX0_DIAVI</name>
<dbReference type="RefSeq" id="XP_050497571.1">
    <property type="nucleotide sequence ID" value="XM_050641614.1"/>
</dbReference>
<dbReference type="GeneID" id="114342205"/>
<evidence type="ECO:0000256" key="3">
    <source>
        <dbReference type="ARBA" id="ARBA00005241"/>
    </source>
</evidence>
<feature type="transmembrane region" description="Helical" evidence="10">
    <location>
        <begin position="581"/>
        <end position="600"/>
    </location>
</feature>
<feature type="transmembrane region" description="Helical" evidence="10">
    <location>
        <begin position="442"/>
        <end position="463"/>
    </location>
</feature>
<feature type="transmembrane region" description="Helical" evidence="10">
    <location>
        <begin position="514"/>
        <end position="535"/>
    </location>
</feature>
<evidence type="ECO:0000256" key="6">
    <source>
        <dbReference type="ARBA" id="ARBA00022723"/>
    </source>
</evidence>
<gene>
    <name evidence="14" type="primary">LOC114342205</name>
</gene>
<dbReference type="PANTHER" id="PTHR16172">
    <property type="entry name" value="MAJOR FACILITATOR SUPERFAMILY DOMAIN-CONTAINING PROTEIN 6-LIKE"/>
    <property type="match status" value="1"/>
</dbReference>
<keyword evidence="6" id="KW-0479">Metal-binding</keyword>
<keyword evidence="5 10" id="KW-0812">Transmembrane</keyword>
<dbReference type="InParanoid" id="A0A6P7GRX0"/>
<evidence type="ECO:0000256" key="2">
    <source>
        <dbReference type="ARBA" id="ARBA00004141"/>
    </source>
</evidence>
<dbReference type="PROSITE" id="PS00133">
    <property type="entry name" value="CARBOXYPEPT_ZN_2"/>
    <property type="match status" value="1"/>
</dbReference>
<dbReference type="GO" id="GO:0046872">
    <property type="term" value="F:metal ion binding"/>
    <property type="evidence" value="ECO:0007669"/>
    <property type="project" value="UniProtKB-KW"/>
</dbReference>
<dbReference type="OrthoDB" id="10061976at2759"/>
<comment type="similarity">
    <text evidence="4">Belongs to the peptidase M14 family.</text>
</comment>
<evidence type="ECO:0000256" key="4">
    <source>
        <dbReference type="ARBA" id="ARBA00005988"/>
    </source>
</evidence>
<feature type="transmembrane region" description="Helical" evidence="10">
    <location>
        <begin position="547"/>
        <end position="569"/>
    </location>
</feature>
<proteinExistence type="inferred from homology"/>
<dbReference type="EnsemblMetazoa" id="XM_050641614.1">
    <property type="protein sequence ID" value="XP_050497571.1"/>
    <property type="gene ID" value="LOC114342205"/>
</dbReference>
<feature type="transmembrane region" description="Helical" evidence="10">
    <location>
        <begin position="56"/>
        <end position="74"/>
    </location>
</feature>
<keyword evidence="9 10" id="KW-0472">Membrane</keyword>
<dbReference type="Proteomes" id="UP001652700">
    <property type="component" value="Unplaced"/>
</dbReference>
<dbReference type="RefSeq" id="XP_028148797.1">
    <property type="nucleotide sequence ID" value="XM_028292996.1"/>
</dbReference>
<dbReference type="InterPro" id="IPR036259">
    <property type="entry name" value="MFS_trans_sf"/>
</dbReference>
<evidence type="ECO:0000259" key="11">
    <source>
        <dbReference type="Pfam" id="PF12832"/>
    </source>
</evidence>
<reference evidence="12" key="2">
    <citation type="submission" date="2025-05" db="UniProtKB">
        <authorList>
            <consortium name="EnsemblMetazoa"/>
        </authorList>
    </citation>
    <scope>IDENTIFICATION</scope>
</reference>
<evidence type="ECO:0000256" key="5">
    <source>
        <dbReference type="ARBA" id="ARBA00022692"/>
    </source>
</evidence>
<feature type="transmembrane region" description="Helical" evidence="10">
    <location>
        <begin position="483"/>
        <end position="508"/>
    </location>
</feature>
<comment type="similarity">
    <text evidence="3">Belongs to the major facilitator superfamily. MFSD6 family.</text>
</comment>
<feature type="transmembrane region" description="Helical" evidence="10">
    <location>
        <begin position="86"/>
        <end position="107"/>
    </location>
</feature>
<comment type="cofactor">
    <cofactor evidence="1">
        <name>Zn(2+)</name>
        <dbReference type="ChEBI" id="CHEBI:29105"/>
    </cofactor>
</comment>
<comment type="subcellular location">
    <subcellularLocation>
        <location evidence="2">Membrane</location>
        <topology evidence="2">Multi-pass membrane protein</topology>
    </subcellularLocation>
</comment>
<dbReference type="Gene3D" id="1.20.1250.20">
    <property type="entry name" value="MFS general substrate transporter like domains"/>
    <property type="match status" value="2"/>
</dbReference>
<feature type="transmembrane region" description="Helical" evidence="10">
    <location>
        <begin position="26"/>
        <end position="44"/>
    </location>
</feature>
<feature type="domain" description="Major facilitator superfamily associated" evidence="11">
    <location>
        <begin position="24"/>
        <end position="640"/>
    </location>
</feature>
<feature type="transmembrane region" description="Helical" evidence="10">
    <location>
        <begin position="409"/>
        <end position="430"/>
    </location>
</feature>
<keyword evidence="7" id="KW-0862">Zinc</keyword>
<protein>
    <submittedName>
        <fullName evidence="14">Uncharacterized protein LOC114342205</fullName>
    </submittedName>
</protein>
<feature type="transmembrane region" description="Helical" evidence="10">
    <location>
        <begin position="639"/>
        <end position="656"/>
    </location>
</feature>
<evidence type="ECO:0000313" key="12">
    <source>
        <dbReference type="EnsemblMetazoa" id="XP_050497571.1"/>
    </source>
</evidence>
<evidence type="ECO:0000256" key="8">
    <source>
        <dbReference type="ARBA" id="ARBA00022989"/>
    </source>
</evidence>
<dbReference type="InterPro" id="IPR057247">
    <property type="entry name" value="CARBOXYPEPT_ZN_2"/>
</dbReference>